<reference evidence="3 4" key="1">
    <citation type="journal article" date="2004" name="Environ. Microbiol.">
        <title>Phylogeny-function analysis of (meta)genomic libraries: screening for expression of ribosomal RNA genes by large-insert library fluorescent in situ hybridization (LIL-FISH).</title>
        <authorList>
            <person name="Leveau J.H."/>
            <person name="Gerards S."/>
            <person name="de Boer W."/>
            <person name="van Veen J.A."/>
        </authorList>
    </citation>
    <scope>NUCLEOTIDE SEQUENCE [LARGE SCALE GENOMIC DNA]</scope>
    <source>
        <strain evidence="3 4">Ter331</strain>
    </source>
</reference>
<reference evidence="3 4" key="4">
    <citation type="journal article" date="2010" name="Environ. Microbiol.">
        <title>The bacterial genus Collimonas: mycophagy, weathering and other adaptive solutions to life in oligotrophic soil environments.</title>
        <authorList>
            <person name="Leveau J.H."/>
            <person name="Uroz S."/>
            <person name="de Boer W."/>
        </authorList>
    </citation>
    <scope>NUCLEOTIDE SEQUENCE [LARGE SCALE GENOMIC DNA]</scope>
    <source>
        <strain evidence="3 4">Ter331</strain>
    </source>
</reference>
<dbReference type="STRING" id="1005048.CFU_1694"/>
<name>G0A8Q3_COLFT</name>
<dbReference type="InterPro" id="IPR037401">
    <property type="entry name" value="SnoaL-like"/>
</dbReference>
<evidence type="ECO:0000313" key="3">
    <source>
        <dbReference type="EMBL" id="AEK61526.1"/>
    </source>
</evidence>
<dbReference type="SUPFAM" id="SSF54427">
    <property type="entry name" value="NTF2-like"/>
    <property type="match status" value="1"/>
</dbReference>
<reference evidence="3 4" key="5">
    <citation type="journal article" date="2011" name="ISME J.">
        <title>Dual transcriptional profiling of a bacterial/fungal confrontation: Collimonas fungivorans versus Aspergillus niger.</title>
        <authorList>
            <person name="Mela F."/>
            <person name="Fritsche K."/>
            <person name="de Boer W."/>
            <person name="van Veen J.A."/>
            <person name="de Graaff L.H."/>
            <person name="van den Berg M."/>
            <person name="Leveau J.H."/>
        </authorList>
    </citation>
    <scope>NUCLEOTIDE SEQUENCE [LARGE SCALE GENOMIC DNA]</scope>
    <source>
        <strain evidence="3 4">Ter331</strain>
    </source>
</reference>
<sequence length="172" mass="18451">MQQLSEMSIMRNLICNLPRPGKVLLAILAAATLTASAQSAPPVAAQASAARLTPLEVVQAYVAAANRNDLDAFIALYAPDIAKYKFPATLASQGREHMREVYARSFAQKRGLHVEVVSMVALGDKVVSRDHVTGLPDGKSADELTVYQVENGLITNIVYLGQEEHAAPPAKN</sequence>
<reference evidence="3 4" key="3">
    <citation type="journal article" date="2008" name="FEMS Microbiol. Ecol.">
        <title>Identification and characterization of genes underlying chitinolysis in Collimonas fungivorans Ter331.</title>
        <authorList>
            <person name="Fritsche K."/>
            <person name="de Boer W."/>
            <person name="Gerards S."/>
            <person name="van den Berg M."/>
            <person name="van Veen J.A."/>
            <person name="Leveau J.H."/>
        </authorList>
    </citation>
    <scope>NUCLEOTIDE SEQUENCE [LARGE SCALE GENOMIC DNA]</scope>
    <source>
        <strain evidence="3 4">Ter331</strain>
    </source>
</reference>
<dbReference type="GO" id="GO:0016853">
    <property type="term" value="F:isomerase activity"/>
    <property type="evidence" value="ECO:0007669"/>
    <property type="project" value="UniProtKB-KW"/>
</dbReference>
<dbReference type="HOGENOM" id="CLU_1552667_0_0_4"/>
<gene>
    <name evidence="3" type="ordered locus">CFU_1694</name>
</gene>
<dbReference type="eggNOG" id="COG4538">
    <property type="taxonomic scope" value="Bacteria"/>
</dbReference>
<evidence type="ECO:0000259" key="2">
    <source>
        <dbReference type="Pfam" id="PF12680"/>
    </source>
</evidence>
<keyword evidence="1" id="KW-0732">Signal</keyword>
<dbReference type="AlphaFoldDB" id="G0A8Q3"/>
<evidence type="ECO:0000313" key="4">
    <source>
        <dbReference type="Proteomes" id="UP000008392"/>
    </source>
</evidence>
<feature type="chain" id="PRO_5003396540" evidence="1">
    <location>
        <begin position="38"/>
        <end position="172"/>
    </location>
</feature>
<dbReference type="Gene3D" id="3.10.450.50">
    <property type="match status" value="1"/>
</dbReference>
<dbReference type="EMBL" id="CP002745">
    <property type="protein sequence ID" value="AEK61526.1"/>
    <property type="molecule type" value="Genomic_DNA"/>
</dbReference>
<keyword evidence="3" id="KW-0413">Isomerase</keyword>
<proteinExistence type="predicted"/>
<organism evidence="3 4">
    <name type="scientific">Collimonas fungivorans (strain Ter331)</name>
    <dbReference type="NCBI Taxonomy" id="1005048"/>
    <lineage>
        <taxon>Bacteria</taxon>
        <taxon>Pseudomonadati</taxon>
        <taxon>Pseudomonadota</taxon>
        <taxon>Betaproteobacteria</taxon>
        <taxon>Burkholderiales</taxon>
        <taxon>Oxalobacteraceae</taxon>
        <taxon>Collimonas</taxon>
    </lineage>
</organism>
<feature type="signal peptide" evidence="1">
    <location>
        <begin position="1"/>
        <end position="37"/>
    </location>
</feature>
<feature type="domain" description="SnoaL-like" evidence="2">
    <location>
        <begin position="58"/>
        <end position="156"/>
    </location>
</feature>
<dbReference type="Pfam" id="PF12680">
    <property type="entry name" value="SnoaL_2"/>
    <property type="match status" value="1"/>
</dbReference>
<dbReference type="InterPro" id="IPR032710">
    <property type="entry name" value="NTF2-like_dom_sf"/>
</dbReference>
<reference evidence="3 4" key="2">
    <citation type="journal article" date="2006" name="J. Microbiol. Methods">
        <title>Genomic flank-sequencing of plasposon insertion sites for rapid identification of functional genes.</title>
        <authorList>
            <person name="Leveau J.H."/>
            <person name="Gerards S."/>
            <person name="Fritsche K."/>
            <person name="Zondag G."/>
            <person name="van Veen J.A."/>
        </authorList>
    </citation>
    <scope>NUCLEOTIDE SEQUENCE [LARGE SCALE GENOMIC DNA]</scope>
    <source>
        <strain evidence="3 4">Ter331</strain>
    </source>
</reference>
<dbReference type="KEGG" id="cfu:CFU_1694"/>
<protein>
    <submittedName>
        <fullName evidence="3">Steroid delta-isomerase domain protein</fullName>
    </submittedName>
</protein>
<dbReference type="Proteomes" id="UP000008392">
    <property type="component" value="Chromosome"/>
</dbReference>
<evidence type="ECO:0000256" key="1">
    <source>
        <dbReference type="SAM" id="SignalP"/>
    </source>
</evidence>
<keyword evidence="4" id="KW-1185">Reference proteome</keyword>
<reference evidence="4" key="6">
    <citation type="submission" date="2011-05" db="EMBL/GenBank/DDBJ databases">
        <title>Complete sequence of Collimonas fungivorans Ter331.</title>
        <authorList>
            <person name="Leveau J.H."/>
        </authorList>
    </citation>
    <scope>NUCLEOTIDE SEQUENCE [LARGE SCALE GENOMIC DNA]</scope>
    <source>
        <strain evidence="4">Ter331</strain>
    </source>
</reference>
<accession>G0A8Q3</accession>